<dbReference type="PANTHER" id="PTHR44240">
    <property type="entry name" value="DNAJ DOMAIN (PROKARYOTIC HEAT SHOCK PROTEIN)-RELATED"/>
    <property type="match status" value="1"/>
</dbReference>
<dbReference type="InterPro" id="IPR001623">
    <property type="entry name" value="DnaJ_domain"/>
</dbReference>
<accession>A0A0E0QM27</accession>
<dbReference type="SMART" id="SM00271">
    <property type="entry name" value="DnaJ"/>
    <property type="match status" value="1"/>
</dbReference>
<dbReference type="eggNOG" id="KOG0712">
    <property type="taxonomic scope" value="Eukaryota"/>
</dbReference>
<dbReference type="EnsemblPlants" id="ORUFI08G25250.1">
    <property type="protein sequence ID" value="ORUFI08G25250.1"/>
    <property type="gene ID" value="ORUFI08G25250"/>
</dbReference>
<dbReference type="InterPro" id="IPR018253">
    <property type="entry name" value="DnaJ_domain_CS"/>
</dbReference>
<reference evidence="3" key="2">
    <citation type="submission" date="2015-06" db="UniProtKB">
        <authorList>
            <consortium name="EnsemblPlants"/>
        </authorList>
    </citation>
    <scope>IDENTIFICATION</scope>
</reference>
<dbReference type="HOGENOM" id="CLU_1417256_0_0_1"/>
<dbReference type="SUPFAM" id="SSF46565">
    <property type="entry name" value="Chaperone J-domain"/>
    <property type="match status" value="1"/>
</dbReference>
<dbReference type="GO" id="GO:0005783">
    <property type="term" value="C:endoplasmic reticulum"/>
    <property type="evidence" value="ECO:0007669"/>
    <property type="project" value="UniProtKB-ARBA"/>
</dbReference>
<dbReference type="PROSITE" id="PS00636">
    <property type="entry name" value="DNAJ_1"/>
    <property type="match status" value="1"/>
</dbReference>
<dbReference type="InterPro" id="IPR036869">
    <property type="entry name" value="J_dom_sf"/>
</dbReference>
<dbReference type="PROSITE" id="PS50076">
    <property type="entry name" value="DNAJ_2"/>
    <property type="match status" value="1"/>
</dbReference>
<dbReference type="PANTHER" id="PTHR44240:SF10">
    <property type="entry name" value="J DOMAIN-CONTAINING PROTEIN"/>
    <property type="match status" value="1"/>
</dbReference>
<feature type="domain" description="J" evidence="2">
    <location>
        <begin position="44"/>
        <end position="107"/>
    </location>
</feature>
<dbReference type="InterPro" id="IPR052276">
    <property type="entry name" value="Diphthamide-biosynth_chaperone"/>
</dbReference>
<protein>
    <recommendedName>
        <fullName evidence="2">J domain-containing protein</fullName>
    </recommendedName>
</protein>
<evidence type="ECO:0000256" key="1">
    <source>
        <dbReference type="SAM" id="MobiDB-lite"/>
    </source>
</evidence>
<proteinExistence type="predicted"/>
<dbReference type="PRINTS" id="PR00625">
    <property type="entry name" value="JDOMAIN"/>
</dbReference>
<dbReference type="Gramene" id="ORUFI08G25250.1">
    <property type="protein sequence ID" value="ORUFI08G25250.1"/>
    <property type="gene ID" value="ORUFI08G25250"/>
</dbReference>
<evidence type="ECO:0000259" key="2">
    <source>
        <dbReference type="PROSITE" id="PS50076"/>
    </source>
</evidence>
<name>A0A0E0QM27_ORYRU</name>
<dbReference type="CDD" id="cd06257">
    <property type="entry name" value="DnaJ"/>
    <property type="match status" value="1"/>
</dbReference>
<dbReference type="AlphaFoldDB" id="A0A0E0QM27"/>
<feature type="region of interest" description="Disordered" evidence="1">
    <location>
        <begin position="159"/>
        <end position="192"/>
    </location>
</feature>
<dbReference type="Gene3D" id="1.10.287.110">
    <property type="entry name" value="DnaJ domain"/>
    <property type="match status" value="1"/>
</dbReference>
<dbReference type="Pfam" id="PF00226">
    <property type="entry name" value="DnaJ"/>
    <property type="match status" value="1"/>
</dbReference>
<reference evidence="4" key="1">
    <citation type="submission" date="2013-06" db="EMBL/GenBank/DDBJ databases">
        <authorList>
            <person name="Zhao Q."/>
        </authorList>
    </citation>
    <scope>NUCLEOTIDE SEQUENCE</scope>
    <source>
        <strain evidence="4">cv. W1943</strain>
    </source>
</reference>
<organism evidence="3 4">
    <name type="scientific">Oryza rufipogon</name>
    <name type="common">Brownbeard rice</name>
    <name type="synonym">Asian wild rice</name>
    <dbReference type="NCBI Taxonomy" id="4529"/>
    <lineage>
        <taxon>Eukaryota</taxon>
        <taxon>Viridiplantae</taxon>
        <taxon>Streptophyta</taxon>
        <taxon>Embryophyta</taxon>
        <taxon>Tracheophyta</taxon>
        <taxon>Spermatophyta</taxon>
        <taxon>Magnoliopsida</taxon>
        <taxon>Liliopsida</taxon>
        <taxon>Poales</taxon>
        <taxon>Poaceae</taxon>
        <taxon>BOP clade</taxon>
        <taxon>Oryzoideae</taxon>
        <taxon>Oryzeae</taxon>
        <taxon>Oryzinae</taxon>
        <taxon>Oryza</taxon>
    </lineage>
</organism>
<dbReference type="Proteomes" id="UP000008022">
    <property type="component" value="Unassembled WGS sequence"/>
</dbReference>
<keyword evidence="4" id="KW-1185">Reference proteome</keyword>
<evidence type="ECO:0000313" key="4">
    <source>
        <dbReference type="Proteomes" id="UP000008022"/>
    </source>
</evidence>
<dbReference type="STRING" id="4529.A0A0E0QM27"/>
<evidence type="ECO:0000313" key="3">
    <source>
        <dbReference type="EnsemblPlants" id="ORUFI08G25250.1"/>
    </source>
</evidence>
<sequence length="192" mass="20382">MISAPSVGIAFAPKPPPAAAVGSYRARKVRCAVAVAPAPAPAGTLYDVLGLRAGATVREIKAAYRRLARERHPDVAASAGADDFVRLHDAYATLSDPDSRARYDRDVVAVASMARGAHHRTMAAPPAPARAALVRPPPTPHLGDRPVLRNLEAIIGKMPPPTWAADEEGVTQIYTDSSGRSRTRRGGSQERR</sequence>